<dbReference type="PANTHER" id="PTHR43048:SF3">
    <property type="entry name" value="METHYLMALONYL-COA EPIMERASE, MITOCHONDRIAL"/>
    <property type="match status" value="1"/>
</dbReference>
<name>A0A1F7RIC5_9BACT</name>
<dbReference type="InterPro" id="IPR029068">
    <property type="entry name" value="Glyas_Bleomycin-R_OHBP_Dase"/>
</dbReference>
<dbReference type="PANTHER" id="PTHR43048">
    <property type="entry name" value="METHYLMALONYL-COA EPIMERASE"/>
    <property type="match status" value="1"/>
</dbReference>
<dbReference type="InterPro" id="IPR017515">
    <property type="entry name" value="MeMalonyl-CoA_epimerase"/>
</dbReference>
<dbReference type="Pfam" id="PF13669">
    <property type="entry name" value="Glyoxalase_4"/>
    <property type="match status" value="1"/>
</dbReference>
<evidence type="ECO:0000256" key="1">
    <source>
        <dbReference type="ARBA" id="ARBA00009308"/>
    </source>
</evidence>
<evidence type="ECO:0000259" key="3">
    <source>
        <dbReference type="PROSITE" id="PS51819"/>
    </source>
</evidence>
<dbReference type="GO" id="GO:0004462">
    <property type="term" value="F:lactoylglutathione lyase activity"/>
    <property type="evidence" value="ECO:0007669"/>
    <property type="project" value="InterPro"/>
</dbReference>
<dbReference type="GO" id="GO:0004493">
    <property type="term" value="F:methylmalonyl-CoA epimerase activity"/>
    <property type="evidence" value="ECO:0007669"/>
    <property type="project" value="TreeGrafter"/>
</dbReference>
<dbReference type="InterPro" id="IPR051785">
    <property type="entry name" value="MMCE/EMCE_epimerase"/>
</dbReference>
<comment type="similarity">
    <text evidence="1">Belongs to the methylmalonyl-CoA epimerase family.</text>
</comment>
<dbReference type="AlphaFoldDB" id="A0A1F7RIC5"/>
<gene>
    <name evidence="4" type="ORF">A2042_03210</name>
</gene>
<evidence type="ECO:0000256" key="2">
    <source>
        <dbReference type="ARBA" id="ARBA00022723"/>
    </source>
</evidence>
<evidence type="ECO:0000313" key="5">
    <source>
        <dbReference type="Proteomes" id="UP000178526"/>
    </source>
</evidence>
<feature type="domain" description="VOC" evidence="3">
    <location>
        <begin position="4"/>
        <end position="132"/>
    </location>
</feature>
<evidence type="ECO:0000313" key="4">
    <source>
        <dbReference type="EMBL" id="OGL41060.1"/>
    </source>
</evidence>
<dbReference type="SUPFAM" id="SSF54593">
    <property type="entry name" value="Glyoxalase/Bleomycin resistance protein/Dihydroxybiphenyl dioxygenase"/>
    <property type="match status" value="1"/>
</dbReference>
<dbReference type="InterPro" id="IPR037523">
    <property type="entry name" value="VOC_core"/>
</dbReference>
<accession>A0A1F7RIC5</accession>
<protein>
    <submittedName>
        <fullName evidence="4">Methylmalonyl-CoA epimerase</fullName>
    </submittedName>
</protein>
<dbReference type="PROSITE" id="PS51819">
    <property type="entry name" value="VOC"/>
    <property type="match status" value="1"/>
</dbReference>
<dbReference type="Gene3D" id="3.10.180.10">
    <property type="entry name" value="2,3-Dihydroxybiphenyl 1,2-Dioxygenase, domain 1"/>
    <property type="match status" value="1"/>
</dbReference>
<organism evidence="4 5">
    <name type="scientific">Candidatus Schekmanbacteria bacterium GWA2_38_11</name>
    <dbReference type="NCBI Taxonomy" id="1817876"/>
    <lineage>
        <taxon>Bacteria</taxon>
        <taxon>Candidatus Schekmaniibacteriota</taxon>
    </lineage>
</organism>
<proteinExistence type="inferred from homology"/>
<dbReference type="EMBL" id="MGDB01000079">
    <property type="protein sequence ID" value="OGL41060.1"/>
    <property type="molecule type" value="Genomic_DNA"/>
</dbReference>
<dbReference type="Proteomes" id="UP000178526">
    <property type="component" value="Unassembled WGS sequence"/>
</dbReference>
<dbReference type="CDD" id="cd07249">
    <property type="entry name" value="MMCE"/>
    <property type="match status" value="1"/>
</dbReference>
<dbReference type="GO" id="GO:0046491">
    <property type="term" value="P:L-methylmalonyl-CoA metabolic process"/>
    <property type="evidence" value="ECO:0007669"/>
    <property type="project" value="TreeGrafter"/>
</dbReference>
<dbReference type="NCBIfam" id="TIGR03081">
    <property type="entry name" value="metmalonyl_epim"/>
    <property type="match status" value="1"/>
</dbReference>
<dbReference type="GO" id="GO:0046872">
    <property type="term" value="F:metal ion binding"/>
    <property type="evidence" value="ECO:0007669"/>
    <property type="project" value="UniProtKB-KW"/>
</dbReference>
<sequence length="134" mass="14862">MLNKIDHIGIAVKSLEKAKEFYEKSLGLTPSPVEPVPSQMVTTVFFKIGDSKIEFLEGSSPESPITKFIEKKGEGIHHICYEVDDLEETLSELQKSGIQLIDKSPRVGAHGKKIAFIHPKSTNGILTELTEKDK</sequence>
<dbReference type="PROSITE" id="PS00934">
    <property type="entry name" value="GLYOXALASE_I_1"/>
    <property type="match status" value="1"/>
</dbReference>
<keyword evidence="2" id="KW-0479">Metal-binding</keyword>
<comment type="caution">
    <text evidence="4">The sequence shown here is derived from an EMBL/GenBank/DDBJ whole genome shotgun (WGS) entry which is preliminary data.</text>
</comment>
<reference evidence="4 5" key="1">
    <citation type="journal article" date="2016" name="Nat. Commun.">
        <title>Thousands of microbial genomes shed light on interconnected biogeochemical processes in an aquifer system.</title>
        <authorList>
            <person name="Anantharaman K."/>
            <person name="Brown C.T."/>
            <person name="Hug L.A."/>
            <person name="Sharon I."/>
            <person name="Castelle C.J."/>
            <person name="Probst A.J."/>
            <person name="Thomas B.C."/>
            <person name="Singh A."/>
            <person name="Wilkins M.J."/>
            <person name="Karaoz U."/>
            <person name="Brodie E.L."/>
            <person name="Williams K.H."/>
            <person name="Hubbard S.S."/>
            <person name="Banfield J.F."/>
        </authorList>
    </citation>
    <scope>NUCLEOTIDE SEQUENCE [LARGE SCALE GENOMIC DNA]</scope>
</reference>
<dbReference type="InterPro" id="IPR018146">
    <property type="entry name" value="Glyoxalase_1_CS"/>
</dbReference>